<evidence type="ECO:0008006" key="5">
    <source>
        <dbReference type="Google" id="ProtNLM"/>
    </source>
</evidence>
<dbReference type="EMBL" id="JAHRIO010093370">
    <property type="protein sequence ID" value="MEQ2189600.1"/>
    <property type="molecule type" value="Genomic_DNA"/>
</dbReference>
<evidence type="ECO:0000256" key="2">
    <source>
        <dbReference type="SAM" id="SignalP"/>
    </source>
</evidence>
<feature type="compositionally biased region" description="Polar residues" evidence="1">
    <location>
        <begin position="150"/>
        <end position="160"/>
    </location>
</feature>
<organism evidence="3 4">
    <name type="scientific">Goodea atripinnis</name>
    <dbReference type="NCBI Taxonomy" id="208336"/>
    <lineage>
        <taxon>Eukaryota</taxon>
        <taxon>Metazoa</taxon>
        <taxon>Chordata</taxon>
        <taxon>Craniata</taxon>
        <taxon>Vertebrata</taxon>
        <taxon>Euteleostomi</taxon>
        <taxon>Actinopterygii</taxon>
        <taxon>Neopterygii</taxon>
        <taxon>Teleostei</taxon>
        <taxon>Neoteleostei</taxon>
        <taxon>Acanthomorphata</taxon>
        <taxon>Ovalentaria</taxon>
        <taxon>Atherinomorphae</taxon>
        <taxon>Cyprinodontiformes</taxon>
        <taxon>Goodeidae</taxon>
        <taxon>Goodea</taxon>
    </lineage>
</organism>
<evidence type="ECO:0000313" key="3">
    <source>
        <dbReference type="EMBL" id="MEQ2189600.1"/>
    </source>
</evidence>
<protein>
    <recommendedName>
        <fullName evidence="5">Secretory calcium-binding phosphoprotein 9</fullName>
    </recommendedName>
</protein>
<feature type="signal peptide" evidence="2">
    <location>
        <begin position="1"/>
        <end position="18"/>
    </location>
</feature>
<comment type="caution">
    <text evidence="3">The sequence shown here is derived from an EMBL/GenBank/DDBJ whole genome shotgun (WGS) entry which is preliminary data.</text>
</comment>
<feature type="region of interest" description="Disordered" evidence="1">
    <location>
        <begin position="123"/>
        <end position="181"/>
    </location>
</feature>
<gene>
    <name evidence="3" type="ORF">GOODEAATRI_026889</name>
</gene>
<sequence length="181" mass="19070">MKLLLLTVFVAVFSSVNGGKTARLLAAMNAGMLNGMMAGGLNPPLVAGGGVGLIGQSPFAQFVPGLPAFAVRAPMPNMFPAAVNPYQFPMMGAPQMPQMNPPQQLQMGMAGGAMQQQPFFQPPIQAPAQPPFQPLVQPNPAQRFRRQTLKSENVGNSIVDTQIPGPTESTTARPCDNKSAN</sequence>
<feature type="chain" id="PRO_5045334768" description="Secretory calcium-binding phosphoprotein 9" evidence="2">
    <location>
        <begin position="19"/>
        <end position="181"/>
    </location>
</feature>
<accession>A0ABV0Q1I0</accession>
<evidence type="ECO:0000256" key="1">
    <source>
        <dbReference type="SAM" id="MobiDB-lite"/>
    </source>
</evidence>
<dbReference type="Proteomes" id="UP001476798">
    <property type="component" value="Unassembled WGS sequence"/>
</dbReference>
<feature type="compositionally biased region" description="Polar residues" evidence="1">
    <location>
        <begin position="167"/>
        <end position="181"/>
    </location>
</feature>
<keyword evidence="4" id="KW-1185">Reference proteome</keyword>
<proteinExistence type="predicted"/>
<feature type="compositionally biased region" description="Pro residues" evidence="1">
    <location>
        <begin position="123"/>
        <end position="133"/>
    </location>
</feature>
<evidence type="ECO:0000313" key="4">
    <source>
        <dbReference type="Proteomes" id="UP001476798"/>
    </source>
</evidence>
<name>A0ABV0Q1I0_9TELE</name>
<reference evidence="3 4" key="1">
    <citation type="submission" date="2021-06" db="EMBL/GenBank/DDBJ databases">
        <authorList>
            <person name="Palmer J.M."/>
        </authorList>
    </citation>
    <scope>NUCLEOTIDE SEQUENCE [LARGE SCALE GENOMIC DNA]</scope>
    <source>
        <strain evidence="3 4">GA_2019</strain>
        <tissue evidence="3">Muscle</tissue>
    </source>
</reference>
<keyword evidence="2" id="KW-0732">Signal</keyword>